<dbReference type="Proteomes" id="UP001488838">
    <property type="component" value="Unassembled WGS sequence"/>
</dbReference>
<feature type="non-terminal residue" evidence="2">
    <location>
        <position position="1"/>
    </location>
</feature>
<dbReference type="PANTHER" id="PTHR46769:SF1">
    <property type="entry name" value="FIBROCYSTIN"/>
    <property type="match status" value="1"/>
</dbReference>
<dbReference type="EMBL" id="JBBHLL010000210">
    <property type="protein sequence ID" value="KAK7809883.1"/>
    <property type="molecule type" value="Genomic_DNA"/>
</dbReference>
<protein>
    <submittedName>
        <fullName evidence="2">Uncharacterized protein</fullName>
    </submittedName>
</protein>
<comment type="caution">
    <text evidence="2">The sequence shown here is derived from an EMBL/GenBank/DDBJ whole genome shotgun (WGS) entry which is preliminary data.</text>
</comment>
<keyword evidence="1" id="KW-0732">Signal</keyword>
<accession>A0AAW0I617</accession>
<keyword evidence="3" id="KW-1185">Reference proteome</keyword>
<dbReference type="InterPro" id="IPR052387">
    <property type="entry name" value="Fibrocystin"/>
</dbReference>
<reference evidence="2 3" key="1">
    <citation type="journal article" date="2023" name="bioRxiv">
        <title>Conserved and derived expression patterns and positive selection on dental genes reveal complex evolutionary context of ever-growing rodent molars.</title>
        <authorList>
            <person name="Calamari Z.T."/>
            <person name="Song A."/>
            <person name="Cohen E."/>
            <person name="Akter M."/>
            <person name="Roy R.D."/>
            <person name="Hallikas O."/>
            <person name="Christensen M.M."/>
            <person name="Li P."/>
            <person name="Marangoni P."/>
            <person name="Jernvall J."/>
            <person name="Klein O.D."/>
        </authorList>
    </citation>
    <scope>NUCLEOTIDE SEQUENCE [LARGE SCALE GENOMIC DNA]</scope>
    <source>
        <strain evidence="2">V071</strain>
    </source>
</reference>
<dbReference type="PANTHER" id="PTHR46769">
    <property type="entry name" value="POLYCYSTIC KIDNEY AND HEPATIC DISEASE 1 (AUTOSOMAL RECESSIVE)-LIKE 1"/>
    <property type="match status" value="1"/>
</dbReference>
<gene>
    <name evidence="2" type="ORF">U0070_000269</name>
</gene>
<sequence>AVPEVTVTYLRAPACAGDTTLVLEEAVDWHPGDEAVIISAMSVEGTGSMEEVVVVETVHNAELHLRTPLRYSYNITENWVAGKNHILKSTVALLSRNIVIQGNLTLERVKHLHSCQEVNAAEGNLKHCLYYKSEKMLGARDLGARVIIQSFPEEPSLVKLKGVQFRDLGQAFSKHSSSLTLVGALR</sequence>
<proteinExistence type="predicted"/>
<name>A0AAW0I617_MYOGA</name>
<evidence type="ECO:0000256" key="1">
    <source>
        <dbReference type="ARBA" id="ARBA00022729"/>
    </source>
</evidence>
<dbReference type="AlphaFoldDB" id="A0AAW0I617"/>
<feature type="non-terminal residue" evidence="2">
    <location>
        <position position="186"/>
    </location>
</feature>
<evidence type="ECO:0000313" key="3">
    <source>
        <dbReference type="Proteomes" id="UP001488838"/>
    </source>
</evidence>
<organism evidence="2 3">
    <name type="scientific">Myodes glareolus</name>
    <name type="common">Bank vole</name>
    <name type="synonym">Clethrionomys glareolus</name>
    <dbReference type="NCBI Taxonomy" id="447135"/>
    <lineage>
        <taxon>Eukaryota</taxon>
        <taxon>Metazoa</taxon>
        <taxon>Chordata</taxon>
        <taxon>Craniata</taxon>
        <taxon>Vertebrata</taxon>
        <taxon>Euteleostomi</taxon>
        <taxon>Mammalia</taxon>
        <taxon>Eutheria</taxon>
        <taxon>Euarchontoglires</taxon>
        <taxon>Glires</taxon>
        <taxon>Rodentia</taxon>
        <taxon>Myomorpha</taxon>
        <taxon>Muroidea</taxon>
        <taxon>Cricetidae</taxon>
        <taxon>Arvicolinae</taxon>
        <taxon>Myodes</taxon>
    </lineage>
</organism>
<evidence type="ECO:0000313" key="2">
    <source>
        <dbReference type="EMBL" id="KAK7809883.1"/>
    </source>
</evidence>